<dbReference type="PANTHER" id="PTHR24198">
    <property type="entry name" value="ANKYRIN REPEAT AND PROTEIN KINASE DOMAIN-CONTAINING PROTEIN"/>
    <property type="match status" value="1"/>
</dbReference>
<comment type="caution">
    <text evidence="5">The sequence shown here is derived from an EMBL/GenBank/DDBJ whole genome shotgun (WGS) entry which is preliminary data.</text>
</comment>
<organism evidence="5 6">
    <name type="scientific">Ceratopteris richardii</name>
    <name type="common">Triangle waterfern</name>
    <dbReference type="NCBI Taxonomy" id="49495"/>
    <lineage>
        <taxon>Eukaryota</taxon>
        <taxon>Viridiplantae</taxon>
        <taxon>Streptophyta</taxon>
        <taxon>Embryophyta</taxon>
        <taxon>Tracheophyta</taxon>
        <taxon>Polypodiopsida</taxon>
        <taxon>Polypodiidae</taxon>
        <taxon>Polypodiales</taxon>
        <taxon>Pteridineae</taxon>
        <taxon>Pteridaceae</taxon>
        <taxon>Parkerioideae</taxon>
        <taxon>Ceratopteris</taxon>
    </lineage>
</organism>
<reference evidence="5" key="1">
    <citation type="submission" date="2021-08" db="EMBL/GenBank/DDBJ databases">
        <title>WGS assembly of Ceratopteris richardii.</title>
        <authorList>
            <person name="Marchant D.B."/>
            <person name="Chen G."/>
            <person name="Jenkins J."/>
            <person name="Shu S."/>
            <person name="Leebens-Mack J."/>
            <person name="Grimwood J."/>
            <person name="Schmutz J."/>
            <person name="Soltis P."/>
            <person name="Soltis D."/>
            <person name="Chen Z.-H."/>
        </authorList>
    </citation>
    <scope>NUCLEOTIDE SEQUENCE</scope>
    <source>
        <strain evidence="5">Whitten #5841</strain>
        <tissue evidence="5">Leaf</tissue>
    </source>
</reference>
<feature type="region of interest" description="Disordered" evidence="4">
    <location>
        <begin position="44"/>
        <end position="71"/>
    </location>
</feature>
<name>A0A8T2T9P2_CERRI</name>
<feature type="repeat" description="ANK" evidence="3">
    <location>
        <begin position="158"/>
        <end position="190"/>
    </location>
</feature>
<dbReference type="SMART" id="SM00248">
    <property type="entry name" value="ANK"/>
    <property type="match status" value="5"/>
</dbReference>
<keyword evidence="1" id="KW-0677">Repeat</keyword>
<feature type="repeat" description="ANK" evidence="3">
    <location>
        <begin position="224"/>
        <end position="256"/>
    </location>
</feature>
<dbReference type="Proteomes" id="UP000825935">
    <property type="component" value="Chromosome 14"/>
</dbReference>
<protein>
    <submittedName>
        <fullName evidence="5">Uncharacterized protein</fullName>
    </submittedName>
</protein>
<gene>
    <name evidence="5" type="ORF">KP509_14G014700</name>
</gene>
<keyword evidence="6" id="KW-1185">Reference proteome</keyword>
<evidence type="ECO:0000256" key="3">
    <source>
        <dbReference type="PROSITE-ProRule" id="PRU00023"/>
    </source>
</evidence>
<evidence type="ECO:0000256" key="1">
    <source>
        <dbReference type="ARBA" id="ARBA00022737"/>
    </source>
</evidence>
<dbReference type="PROSITE" id="PS50297">
    <property type="entry name" value="ANK_REP_REGION"/>
    <property type="match status" value="2"/>
</dbReference>
<dbReference type="InterPro" id="IPR036770">
    <property type="entry name" value="Ankyrin_rpt-contain_sf"/>
</dbReference>
<feature type="repeat" description="ANK" evidence="3">
    <location>
        <begin position="191"/>
        <end position="223"/>
    </location>
</feature>
<dbReference type="Pfam" id="PF12796">
    <property type="entry name" value="Ank_2"/>
    <property type="match status" value="1"/>
</dbReference>
<evidence type="ECO:0000313" key="6">
    <source>
        <dbReference type="Proteomes" id="UP000825935"/>
    </source>
</evidence>
<evidence type="ECO:0000256" key="4">
    <source>
        <dbReference type="SAM" id="MobiDB-lite"/>
    </source>
</evidence>
<dbReference type="InterPro" id="IPR002110">
    <property type="entry name" value="Ankyrin_rpt"/>
</dbReference>
<evidence type="ECO:0000313" key="5">
    <source>
        <dbReference type="EMBL" id="KAH7414865.1"/>
    </source>
</evidence>
<keyword evidence="2 3" id="KW-0040">ANK repeat</keyword>
<dbReference type="EMBL" id="CM035419">
    <property type="protein sequence ID" value="KAH7414865.1"/>
    <property type="molecule type" value="Genomic_DNA"/>
</dbReference>
<dbReference type="PROSITE" id="PS50088">
    <property type="entry name" value="ANK_REPEAT"/>
    <property type="match status" value="3"/>
</dbReference>
<proteinExistence type="predicted"/>
<dbReference type="OrthoDB" id="1577640at2759"/>
<sequence>MHLHSAAGCHGQPCPQASTFHAAHGAWRPLVAGVDNGPVCKDERLPLRAMEGGSPEPKSPSKLGRARPKNPRLHVEKQNLQEFTKGLEKKLQTYEEVSKPSLIFSAEERRALNKNRPNFDVLSSDKWPLFHTLAVSGDSLYVDRLLRQNIDVNALDKDGYSALQRAVLARKEAVVNQLLRAKADTSICDKAGATLLHFSVQTGSMNLVRVFLSCGVNVNSADKYGWTPLHLAVLIGRADIVRLLLASGADRTLQNKNGLTPLDLCFSLGRAFNSIEVAKVLKRFNIDRPSALGSLKPQ</sequence>
<dbReference type="Gene3D" id="1.25.40.20">
    <property type="entry name" value="Ankyrin repeat-containing domain"/>
    <property type="match status" value="2"/>
</dbReference>
<dbReference type="SUPFAM" id="SSF48403">
    <property type="entry name" value="Ankyrin repeat"/>
    <property type="match status" value="1"/>
</dbReference>
<dbReference type="AlphaFoldDB" id="A0A8T2T9P2"/>
<evidence type="ECO:0000256" key="2">
    <source>
        <dbReference type="ARBA" id="ARBA00023043"/>
    </source>
</evidence>
<dbReference type="PANTHER" id="PTHR24198:SF165">
    <property type="entry name" value="ANKYRIN REPEAT-CONTAINING PROTEIN-RELATED"/>
    <property type="match status" value="1"/>
</dbReference>
<accession>A0A8T2T9P2</accession>